<evidence type="ECO:0000313" key="2">
    <source>
        <dbReference type="Proteomes" id="UP001642487"/>
    </source>
</evidence>
<proteinExistence type="predicted"/>
<reference evidence="1 2" key="1">
    <citation type="submission" date="2024-03" db="EMBL/GenBank/DDBJ databases">
        <authorList>
            <person name="Gkanogiannis A."/>
            <person name="Becerra Lopez-Lavalle L."/>
        </authorList>
    </citation>
    <scope>NUCLEOTIDE SEQUENCE [LARGE SCALE GENOMIC DNA]</scope>
</reference>
<name>A0ABP0XW58_9ROSI</name>
<dbReference type="Proteomes" id="UP001642487">
    <property type="component" value="Chromosome 10"/>
</dbReference>
<protein>
    <submittedName>
        <fullName evidence="1">Uncharacterized protein</fullName>
    </submittedName>
</protein>
<gene>
    <name evidence="1" type="ORF">CITCOLO1_LOCUS2414</name>
</gene>
<evidence type="ECO:0000313" key="1">
    <source>
        <dbReference type="EMBL" id="CAK9310777.1"/>
    </source>
</evidence>
<organism evidence="1 2">
    <name type="scientific">Citrullus colocynthis</name>
    <name type="common">colocynth</name>
    <dbReference type="NCBI Taxonomy" id="252529"/>
    <lineage>
        <taxon>Eukaryota</taxon>
        <taxon>Viridiplantae</taxon>
        <taxon>Streptophyta</taxon>
        <taxon>Embryophyta</taxon>
        <taxon>Tracheophyta</taxon>
        <taxon>Spermatophyta</taxon>
        <taxon>Magnoliopsida</taxon>
        <taxon>eudicotyledons</taxon>
        <taxon>Gunneridae</taxon>
        <taxon>Pentapetalae</taxon>
        <taxon>rosids</taxon>
        <taxon>fabids</taxon>
        <taxon>Cucurbitales</taxon>
        <taxon>Cucurbitaceae</taxon>
        <taxon>Benincaseae</taxon>
        <taxon>Citrullus</taxon>
    </lineage>
</organism>
<accession>A0ABP0XW58</accession>
<keyword evidence="2" id="KW-1185">Reference proteome</keyword>
<sequence length="90" mass="10404">MLESDLLTTPFTNDVHSIFNCRKRLRRREAPICCRCRRQSLPDELSASSLDLIASFYLPSLLSEKQCSSLVGQRLALRLPYRQQLETMCI</sequence>
<dbReference type="EMBL" id="OZ021744">
    <property type="protein sequence ID" value="CAK9310777.1"/>
    <property type="molecule type" value="Genomic_DNA"/>
</dbReference>